<dbReference type="EMBL" id="CP013244">
    <property type="protein sequence ID" value="ANP47579.1"/>
    <property type="molecule type" value="Genomic_DNA"/>
</dbReference>
<evidence type="ECO:0000313" key="3">
    <source>
        <dbReference type="Proteomes" id="UP000092498"/>
    </source>
</evidence>
<dbReference type="InParanoid" id="A0A1B1ALY5"/>
<dbReference type="RefSeq" id="WP_066773844.1">
    <property type="nucleotide sequence ID" value="NZ_CP013244.1"/>
</dbReference>
<keyword evidence="1" id="KW-1133">Transmembrane helix</keyword>
<keyword evidence="3" id="KW-1185">Reference proteome</keyword>
<feature type="transmembrane region" description="Helical" evidence="1">
    <location>
        <begin position="118"/>
        <end position="137"/>
    </location>
</feature>
<keyword evidence="1" id="KW-0472">Membrane</keyword>
<reference evidence="2 3" key="1">
    <citation type="submission" date="2015-11" db="EMBL/GenBank/DDBJ databases">
        <title>Whole-Genome Sequence of Candidatus Oderbacter manganicum from the National Park Lower Oder Valley, Germany.</title>
        <authorList>
            <person name="Braun B."/>
            <person name="Liere K."/>
            <person name="Szewzyk U."/>
        </authorList>
    </citation>
    <scope>NUCLEOTIDE SEQUENCE [LARGE SCALE GENOMIC DNA]</scope>
    <source>
        <strain evidence="2 3">OTSz_A_272</strain>
    </source>
</reference>
<evidence type="ECO:0000313" key="2">
    <source>
        <dbReference type="EMBL" id="ANP47579.1"/>
    </source>
</evidence>
<gene>
    <name evidence="2" type="ORF">ATE48_17570</name>
</gene>
<dbReference type="KEGG" id="cbot:ATE48_17570"/>
<name>A0A1B1ALY5_9PROT</name>
<feature type="transmembrane region" description="Helical" evidence="1">
    <location>
        <begin position="79"/>
        <end position="106"/>
    </location>
</feature>
<dbReference type="AlphaFoldDB" id="A0A1B1ALY5"/>
<keyword evidence="1" id="KW-0812">Transmembrane</keyword>
<proteinExistence type="predicted"/>
<feature type="transmembrane region" description="Helical" evidence="1">
    <location>
        <begin position="12"/>
        <end position="35"/>
    </location>
</feature>
<dbReference type="Proteomes" id="UP000092498">
    <property type="component" value="Chromosome"/>
</dbReference>
<accession>A0A1B1ALY5</accession>
<evidence type="ECO:0000256" key="1">
    <source>
        <dbReference type="SAM" id="Phobius"/>
    </source>
</evidence>
<organism evidence="2 3">
    <name type="scientific">Candidatus Viadribacter manganicus</name>
    <dbReference type="NCBI Taxonomy" id="1759059"/>
    <lineage>
        <taxon>Bacteria</taxon>
        <taxon>Pseudomonadati</taxon>
        <taxon>Pseudomonadota</taxon>
        <taxon>Alphaproteobacteria</taxon>
        <taxon>Hyphomonadales</taxon>
        <taxon>Hyphomonadaceae</taxon>
        <taxon>Candidatus Viadribacter</taxon>
    </lineage>
</organism>
<protein>
    <submittedName>
        <fullName evidence="2">DoxX family protein</fullName>
    </submittedName>
</protein>
<sequence length="167" mass="18599">MTLALDLDTAWKAIVTLLRLILGAWMIISGFSYWAPHFGLEPAFPQPLGTLPLSNQMLVTMIEVGLFDFVKTCEIVGGLCLIFGVFVPFATVLLLPISAIVFYNAIGLNVRTERLFDMTYLGVSCLYMNIIVALGYIRYYVPMLTFRSSPGSVRDLGHLPNLFDPKN</sequence>